<accession>A0ABV8J8Q4</accession>
<dbReference type="EMBL" id="JBHSBL010000037">
    <property type="protein sequence ID" value="MFC4072454.1"/>
    <property type="molecule type" value="Genomic_DNA"/>
</dbReference>
<organism evidence="2 3">
    <name type="scientific">Actinoplanes subglobosus</name>
    <dbReference type="NCBI Taxonomy" id="1547892"/>
    <lineage>
        <taxon>Bacteria</taxon>
        <taxon>Bacillati</taxon>
        <taxon>Actinomycetota</taxon>
        <taxon>Actinomycetes</taxon>
        <taxon>Micromonosporales</taxon>
        <taxon>Micromonosporaceae</taxon>
        <taxon>Actinoplanes</taxon>
    </lineage>
</organism>
<dbReference type="InterPro" id="IPR050426">
    <property type="entry name" value="Glycosyltransferase_28"/>
</dbReference>
<evidence type="ECO:0000313" key="2">
    <source>
        <dbReference type="EMBL" id="MFC4072454.1"/>
    </source>
</evidence>
<protein>
    <submittedName>
        <fullName evidence="2">Glycosyltransferase</fullName>
    </submittedName>
</protein>
<dbReference type="PANTHER" id="PTHR48050">
    <property type="entry name" value="STEROL 3-BETA-GLUCOSYLTRANSFERASE"/>
    <property type="match status" value="1"/>
</dbReference>
<evidence type="ECO:0000313" key="3">
    <source>
        <dbReference type="Proteomes" id="UP001595867"/>
    </source>
</evidence>
<feature type="domain" description="Erythromycin biosynthesis protein CIII-like C-terminal" evidence="1">
    <location>
        <begin position="219"/>
        <end position="363"/>
    </location>
</feature>
<proteinExistence type="predicted"/>
<sequence>MSEVLVVTWDGGGAVPPALGIAGELQDRGHVVRVLGHESLRARVESAGFVMHTYRRARTWRPSARQSTRRAELAFLATCLDRGVGRDVAAVLRAHPCDLVVVDCMLFGAFAAVRRAGVRHVSLVHTLYAYMRREFGSGVLDAAAAVKGLRPGRLWDGADRALVTTLPSLEAASPLPSNTRVVGPVIPPTAAAVSAGSSGKVLVSLSSLYYPGQVAVLQSVVDAVAGLPVPVVVTTGDAVRPAEIRAPRGVEVLGYVPHAAVMPGSSMVVGHGGHSTAMQALAHDLPMVILPMFDRSDHPMVGSVLQRAGAAEVVSRDAGPAAIRAAVDRMLAPGPHRAAAARLGAEIRAAPGAVTAADEIEALLPPPSSRRS</sequence>
<reference evidence="3" key="1">
    <citation type="journal article" date="2019" name="Int. J. Syst. Evol. Microbiol.">
        <title>The Global Catalogue of Microorganisms (GCM) 10K type strain sequencing project: providing services to taxonomists for standard genome sequencing and annotation.</title>
        <authorList>
            <consortium name="The Broad Institute Genomics Platform"/>
            <consortium name="The Broad Institute Genome Sequencing Center for Infectious Disease"/>
            <person name="Wu L."/>
            <person name="Ma J."/>
        </authorList>
    </citation>
    <scope>NUCLEOTIDE SEQUENCE [LARGE SCALE GENOMIC DNA]</scope>
    <source>
        <strain evidence="3">TBRC 5832</strain>
    </source>
</reference>
<dbReference type="CDD" id="cd03784">
    <property type="entry name" value="GT1_Gtf-like"/>
    <property type="match status" value="1"/>
</dbReference>
<name>A0ABV8J8Q4_9ACTN</name>
<dbReference type="PANTHER" id="PTHR48050:SF13">
    <property type="entry name" value="STEROL 3-BETA-GLUCOSYLTRANSFERASE UGT80A2"/>
    <property type="match status" value="1"/>
</dbReference>
<dbReference type="RefSeq" id="WP_378073329.1">
    <property type="nucleotide sequence ID" value="NZ_JBHSBL010000037.1"/>
</dbReference>
<keyword evidence="3" id="KW-1185">Reference proteome</keyword>
<dbReference type="InterPro" id="IPR010610">
    <property type="entry name" value="EryCIII-like_C"/>
</dbReference>
<dbReference type="Proteomes" id="UP001595867">
    <property type="component" value="Unassembled WGS sequence"/>
</dbReference>
<gene>
    <name evidence="2" type="ORF">ACFO0C_46645</name>
</gene>
<comment type="caution">
    <text evidence="2">The sequence shown here is derived from an EMBL/GenBank/DDBJ whole genome shotgun (WGS) entry which is preliminary data.</text>
</comment>
<evidence type="ECO:0000259" key="1">
    <source>
        <dbReference type="Pfam" id="PF06722"/>
    </source>
</evidence>
<dbReference type="Pfam" id="PF06722">
    <property type="entry name" value="EryCIII-like_C"/>
    <property type="match status" value="1"/>
</dbReference>
<dbReference type="InterPro" id="IPR002213">
    <property type="entry name" value="UDP_glucos_trans"/>
</dbReference>
<dbReference type="SUPFAM" id="SSF53756">
    <property type="entry name" value="UDP-Glycosyltransferase/glycogen phosphorylase"/>
    <property type="match status" value="1"/>
</dbReference>
<dbReference type="Gene3D" id="3.40.50.2000">
    <property type="entry name" value="Glycogen Phosphorylase B"/>
    <property type="match status" value="2"/>
</dbReference>